<evidence type="ECO:0000313" key="1">
    <source>
        <dbReference type="EMBL" id="KAK4004491.1"/>
    </source>
</evidence>
<dbReference type="Proteomes" id="UP001234178">
    <property type="component" value="Unassembled WGS sequence"/>
</dbReference>
<keyword evidence="2" id="KW-1185">Reference proteome</keyword>
<accession>A0ABQ9YV17</accession>
<comment type="caution">
    <text evidence="1">The sequence shown here is derived from an EMBL/GenBank/DDBJ whole genome shotgun (WGS) entry which is preliminary data.</text>
</comment>
<reference evidence="1 2" key="1">
    <citation type="journal article" date="2023" name="Nucleic Acids Res.">
        <title>The hologenome of Daphnia magna reveals possible DNA methylation and microbiome-mediated evolution of the host genome.</title>
        <authorList>
            <person name="Chaturvedi A."/>
            <person name="Li X."/>
            <person name="Dhandapani V."/>
            <person name="Marshall H."/>
            <person name="Kissane S."/>
            <person name="Cuenca-Cambronero M."/>
            <person name="Asole G."/>
            <person name="Calvet F."/>
            <person name="Ruiz-Romero M."/>
            <person name="Marangio P."/>
            <person name="Guigo R."/>
            <person name="Rago D."/>
            <person name="Mirbahai L."/>
            <person name="Eastwood N."/>
            <person name="Colbourne J.K."/>
            <person name="Zhou J."/>
            <person name="Mallon E."/>
            <person name="Orsini L."/>
        </authorList>
    </citation>
    <scope>NUCLEOTIDE SEQUENCE [LARGE SCALE GENOMIC DNA]</scope>
    <source>
        <strain evidence="1">LRV0_1</strain>
    </source>
</reference>
<protein>
    <submittedName>
        <fullName evidence="1">Uncharacterized protein</fullName>
    </submittedName>
</protein>
<gene>
    <name evidence="1" type="ORF">OUZ56_006225</name>
</gene>
<name>A0ABQ9YV17_9CRUS</name>
<dbReference type="EMBL" id="JAOYFB010000001">
    <property type="protein sequence ID" value="KAK4004491.1"/>
    <property type="molecule type" value="Genomic_DNA"/>
</dbReference>
<sequence length="71" mass="7975">MEVLHQSCAVLSMNFSSALKDVLIEQGIALSPWNQILYHQESFKLNSTLQTTDEELFSSAMTYGVDHLNAK</sequence>
<proteinExistence type="predicted"/>
<organism evidence="1 2">
    <name type="scientific">Daphnia magna</name>
    <dbReference type="NCBI Taxonomy" id="35525"/>
    <lineage>
        <taxon>Eukaryota</taxon>
        <taxon>Metazoa</taxon>
        <taxon>Ecdysozoa</taxon>
        <taxon>Arthropoda</taxon>
        <taxon>Crustacea</taxon>
        <taxon>Branchiopoda</taxon>
        <taxon>Diplostraca</taxon>
        <taxon>Cladocera</taxon>
        <taxon>Anomopoda</taxon>
        <taxon>Daphniidae</taxon>
        <taxon>Daphnia</taxon>
    </lineage>
</organism>
<evidence type="ECO:0000313" key="2">
    <source>
        <dbReference type="Proteomes" id="UP001234178"/>
    </source>
</evidence>